<evidence type="ECO:0000256" key="1">
    <source>
        <dbReference type="ARBA" id="ARBA00023125"/>
    </source>
</evidence>
<dbReference type="InterPro" id="IPR001387">
    <property type="entry name" value="Cro/C1-type_HTH"/>
</dbReference>
<proteinExistence type="predicted"/>
<protein>
    <submittedName>
        <fullName evidence="3">DNA-binding protein</fullName>
    </submittedName>
</protein>
<dbReference type="EMBL" id="CP014229">
    <property type="protein sequence ID" value="AMD89874.1"/>
    <property type="molecule type" value="Genomic_DNA"/>
</dbReference>
<dbReference type="Pfam" id="PF01381">
    <property type="entry name" value="HTH_3"/>
    <property type="match status" value="1"/>
</dbReference>
<dbReference type="InterPro" id="IPR010982">
    <property type="entry name" value="Lambda_DNA-bd_dom_sf"/>
</dbReference>
<dbReference type="GO" id="GO:0003700">
    <property type="term" value="F:DNA-binding transcription factor activity"/>
    <property type="evidence" value="ECO:0007669"/>
    <property type="project" value="TreeGrafter"/>
</dbReference>
<dbReference type="SUPFAM" id="SSF47413">
    <property type="entry name" value="lambda repressor-like DNA-binding domains"/>
    <property type="match status" value="1"/>
</dbReference>
<reference evidence="4" key="1">
    <citation type="submission" date="2016-02" db="EMBL/GenBank/DDBJ databases">
        <authorList>
            <person name="Holder M.E."/>
            <person name="Ajami N.J."/>
            <person name="Petrosino J.F."/>
        </authorList>
    </citation>
    <scope>NUCLEOTIDE SEQUENCE [LARGE SCALE GENOMIC DNA]</scope>
    <source>
        <strain evidence="4">CCUG 45958</strain>
    </source>
</reference>
<accession>A0A0X8JJD9</accession>
<dbReference type="GO" id="GO:0005829">
    <property type="term" value="C:cytosol"/>
    <property type="evidence" value="ECO:0007669"/>
    <property type="project" value="TreeGrafter"/>
</dbReference>
<gene>
    <name evidence="3" type="ORF">AXF13_06960</name>
</gene>
<dbReference type="PANTHER" id="PTHR46797">
    <property type="entry name" value="HTH-TYPE TRANSCRIPTIONAL REGULATOR"/>
    <property type="match status" value="1"/>
</dbReference>
<dbReference type="KEGG" id="dfi:AXF13_06960"/>
<dbReference type="GO" id="GO:0003677">
    <property type="term" value="F:DNA binding"/>
    <property type="evidence" value="ECO:0007669"/>
    <property type="project" value="UniProtKB-KW"/>
</dbReference>
<keyword evidence="4" id="KW-1185">Reference proteome</keyword>
<name>A0A0X8JJD9_9BACT</name>
<evidence type="ECO:0000259" key="2">
    <source>
        <dbReference type="PROSITE" id="PS50943"/>
    </source>
</evidence>
<feature type="domain" description="HTH cro/C1-type" evidence="2">
    <location>
        <begin position="19"/>
        <end position="73"/>
    </location>
</feature>
<dbReference type="Proteomes" id="UP000069241">
    <property type="component" value="Chromosome"/>
</dbReference>
<dbReference type="STRING" id="44742.AXF13_06960"/>
<dbReference type="RefSeq" id="WP_009301537.1">
    <property type="nucleotide sequence ID" value="NZ_CP014229.1"/>
</dbReference>
<dbReference type="CDD" id="cd00093">
    <property type="entry name" value="HTH_XRE"/>
    <property type="match status" value="1"/>
</dbReference>
<evidence type="ECO:0000313" key="3">
    <source>
        <dbReference type="EMBL" id="AMD89874.1"/>
    </source>
</evidence>
<dbReference type="InterPro" id="IPR050807">
    <property type="entry name" value="TransReg_Diox_bact_type"/>
</dbReference>
<keyword evidence="1 3" id="KW-0238">DNA-binding</keyword>
<evidence type="ECO:0000313" key="4">
    <source>
        <dbReference type="Proteomes" id="UP000069241"/>
    </source>
</evidence>
<dbReference type="AlphaFoldDB" id="A0A0X8JJD9"/>
<dbReference type="PROSITE" id="PS50943">
    <property type="entry name" value="HTH_CROC1"/>
    <property type="match status" value="1"/>
</dbReference>
<organism evidence="3 4">
    <name type="scientific">Desulfovibrio fairfieldensis</name>
    <dbReference type="NCBI Taxonomy" id="44742"/>
    <lineage>
        <taxon>Bacteria</taxon>
        <taxon>Pseudomonadati</taxon>
        <taxon>Thermodesulfobacteriota</taxon>
        <taxon>Desulfovibrionia</taxon>
        <taxon>Desulfovibrionales</taxon>
        <taxon>Desulfovibrionaceae</taxon>
        <taxon>Desulfovibrio</taxon>
    </lineage>
</organism>
<dbReference type="PANTHER" id="PTHR46797:SF1">
    <property type="entry name" value="METHYLPHOSPHONATE SYNTHASE"/>
    <property type="match status" value="1"/>
</dbReference>
<dbReference type="Gene3D" id="1.10.260.40">
    <property type="entry name" value="lambda repressor-like DNA-binding domains"/>
    <property type="match status" value="1"/>
</dbReference>
<sequence length="84" mass="9461">MKPKFDEDNLAKTFMPAVLRRYRDAAGLSQRQLADRVGITKSYVSSLELGYRAPNLNLLIKIARSLEVRPGELLDALVDEAEKN</sequence>
<dbReference type="SMART" id="SM00530">
    <property type="entry name" value="HTH_XRE"/>
    <property type="match status" value="1"/>
</dbReference>